<reference evidence="1 2" key="1">
    <citation type="submission" date="2018-10" db="EMBL/GenBank/DDBJ databases">
        <authorList>
            <consortium name="Pathogen Informatics"/>
        </authorList>
    </citation>
    <scope>NUCLEOTIDE SEQUENCE [LARGE SCALE GENOMIC DNA]</scope>
</reference>
<sequence>MHQSIIRSTLKNIRENAHCESTDPLPASNCLQNRELTPNATDAVCDIGKEDFGLETFVNQDKISIQVDGGNLSIIRFDKFKVPRDALRRKASRSNDRPKPSLNDSHRTLMDVDNRNILPKLRYFATVVLHDYPIELILQKPVFIKLLSALLAISKSMHVQEAAVDCLIQICHKITARIHYFANPDNYRAKKVSANPDTSDADTLSDHLQAFLSDATVSASLCSSLLPPSVFKIADDPSIPTVCVALMSAALSGLANPRTARRGSRLLTAQSTAVKRVAIFGPLIRLLNTSADLLLLCALSVPSDADQPVGLDLLSSTKPPLKDLLPTQHMIVGFENMLELWGIMISTFASAWRRDLDGDSSSDALSTLRYSRCVYIALVRTLFRFVSALWTPESCAYVLPTVTAFELSLALLDPHVLRPSADSTICGIDTDVGLAAYVRYLDPEINIHWRTLTGLRRAVRSAVDFMRGVVSLAESTRPALESLLNQAISGLEAVEFLSEKFVKKFVQFLAELPLQIDEDHCGALLTRGRHHFLMLLSHSSDAVRRAAYSQTHNILSTGISVDQAADPTAMNYKCITLLLSSEVLGEIVEFGLHDAVPEIASIAKDCMRVLLDAYQLIPDQLWRTFVQLLAATSCNHPVGCTRRATSTAWTPLEPLLAGLAPLANGCTDKDASTGANSSETLLAERVLAACLGLGGFEPSHPTSDTHAKDIRNSLLLLLLPLPTVRVKAAKQITRLLDAAFSFVSTADFSPLSRQPSLGSRRHVVDDVLELQSPEDVESTLCDLLIFSEAQPVSESSFGNLHRLTSGLAVPSSSHDDGGSTPVTALDSFNNALALVTSDTAEVDVRCTAGDRVLATLLCGLMLYRLSLHTLKFTSETAVYRYVVLAPDGLRCWHEADGPGVAIEWVSAMPSKLETLSKKLRIEPVIRTQLATLQFATTHDTETRAKLALAPSTLHSLLFVGLCFWRDEQIRHCVSHLIALLIFHPVIRESDKCSVCLPEVIALSYCLPFSCPVYSITSRHNVQHHQTRFAQLQAQLGLARSFLTKTTNADTRKSDEAGGTGQVPERTRLVAAGVLHSLRVMWNQVCGLSASTAEDALTLQRSVCSEKFVDVMEADGIGADSSSYHPVRVDHR</sequence>
<accession>A0A0R3UAC9</accession>
<evidence type="ECO:0000313" key="2">
    <source>
        <dbReference type="Proteomes" id="UP000267029"/>
    </source>
</evidence>
<dbReference type="InterPro" id="IPR030791">
    <property type="entry name" value="Rotatin"/>
</dbReference>
<name>A0A0R3UAC9_MESCO</name>
<gene>
    <name evidence="1" type="ORF">MCOS_LOCUS3878</name>
</gene>
<dbReference type="AlphaFoldDB" id="A0A0R3UAC9"/>
<dbReference type="SUPFAM" id="SSF48371">
    <property type="entry name" value="ARM repeat"/>
    <property type="match status" value="1"/>
</dbReference>
<dbReference type="GO" id="GO:0032053">
    <property type="term" value="P:ciliary basal body organization"/>
    <property type="evidence" value="ECO:0007669"/>
    <property type="project" value="TreeGrafter"/>
</dbReference>
<dbReference type="GO" id="GO:0005814">
    <property type="term" value="C:centriole"/>
    <property type="evidence" value="ECO:0007669"/>
    <property type="project" value="TreeGrafter"/>
</dbReference>
<dbReference type="PANTHER" id="PTHR31691">
    <property type="entry name" value="ROTATIN"/>
    <property type="match status" value="1"/>
</dbReference>
<dbReference type="OrthoDB" id="428850at2759"/>
<dbReference type="GO" id="GO:0005813">
    <property type="term" value="C:centrosome"/>
    <property type="evidence" value="ECO:0007669"/>
    <property type="project" value="InterPro"/>
</dbReference>
<evidence type="ECO:0000313" key="1">
    <source>
        <dbReference type="EMBL" id="VDD77875.1"/>
    </source>
</evidence>
<protein>
    <submittedName>
        <fullName evidence="1">Uncharacterized protein</fullName>
    </submittedName>
</protein>
<dbReference type="InterPro" id="IPR016024">
    <property type="entry name" value="ARM-type_fold"/>
</dbReference>
<dbReference type="GO" id="GO:0036064">
    <property type="term" value="C:ciliary basal body"/>
    <property type="evidence" value="ECO:0007669"/>
    <property type="project" value="InterPro"/>
</dbReference>
<keyword evidence="2" id="KW-1185">Reference proteome</keyword>
<dbReference type="STRING" id="53468.A0A0R3UAC9"/>
<dbReference type="PANTHER" id="PTHR31691:SF1">
    <property type="entry name" value="ROTATIN"/>
    <property type="match status" value="1"/>
</dbReference>
<dbReference type="GO" id="GO:0007099">
    <property type="term" value="P:centriole replication"/>
    <property type="evidence" value="ECO:0007669"/>
    <property type="project" value="TreeGrafter"/>
</dbReference>
<dbReference type="GO" id="GO:0010457">
    <property type="term" value="P:centriole-centriole cohesion"/>
    <property type="evidence" value="ECO:0007669"/>
    <property type="project" value="TreeGrafter"/>
</dbReference>
<organism evidence="1 2">
    <name type="scientific">Mesocestoides corti</name>
    <name type="common">Flatworm</name>
    <dbReference type="NCBI Taxonomy" id="53468"/>
    <lineage>
        <taxon>Eukaryota</taxon>
        <taxon>Metazoa</taxon>
        <taxon>Spiralia</taxon>
        <taxon>Lophotrochozoa</taxon>
        <taxon>Platyhelminthes</taxon>
        <taxon>Cestoda</taxon>
        <taxon>Eucestoda</taxon>
        <taxon>Cyclophyllidea</taxon>
        <taxon>Mesocestoididae</taxon>
        <taxon>Mesocestoides</taxon>
    </lineage>
</organism>
<dbReference type="EMBL" id="UXSR01001074">
    <property type="protein sequence ID" value="VDD77875.1"/>
    <property type="molecule type" value="Genomic_DNA"/>
</dbReference>
<dbReference type="Proteomes" id="UP000267029">
    <property type="component" value="Unassembled WGS sequence"/>
</dbReference>
<proteinExistence type="predicted"/>